<proteinExistence type="inferred from homology"/>
<dbReference type="Proteomes" id="UP000002012">
    <property type="component" value="Chromosome"/>
</dbReference>
<evidence type="ECO:0000256" key="1">
    <source>
        <dbReference type="ARBA" id="ARBA00008460"/>
    </source>
</evidence>
<protein>
    <submittedName>
        <fullName evidence="2">Uncharacterized protein</fullName>
    </submittedName>
</protein>
<keyword evidence="3" id="KW-1185">Reference proteome</keyword>
<dbReference type="EMBL" id="CP001968">
    <property type="protein sequence ID" value="ADD67308.1"/>
    <property type="molecule type" value="Genomic_DNA"/>
</dbReference>
<dbReference type="FunCoup" id="D4H3Z7">
    <property type="interactions" value="99"/>
</dbReference>
<dbReference type="KEGG" id="dap:Dacet_0510"/>
<comment type="similarity">
    <text evidence="1">Belongs to the UPF0250 family.</text>
</comment>
<dbReference type="OrthoDB" id="9793424at2"/>
<evidence type="ECO:0000313" key="3">
    <source>
        <dbReference type="Proteomes" id="UP000002012"/>
    </source>
</evidence>
<dbReference type="PANTHER" id="PTHR38036">
    <property type="entry name" value="UPF0250 PROTEIN YBED"/>
    <property type="match status" value="1"/>
</dbReference>
<evidence type="ECO:0000313" key="2">
    <source>
        <dbReference type="EMBL" id="ADD67308.1"/>
    </source>
</evidence>
<accession>D4H3Z7</accession>
<dbReference type="InterPro" id="IPR027471">
    <property type="entry name" value="YbeD-like_sf"/>
</dbReference>
<dbReference type="GO" id="GO:0005829">
    <property type="term" value="C:cytosol"/>
    <property type="evidence" value="ECO:0007669"/>
    <property type="project" value="TreeGrafter"/>
</dbReference>
<dbReference type="STRING" id="522772.Dacet_0510"/>
<sequence length="85" mass="9902">MSENLKEMLEFPVIYTFKAMGENHKKFICDVKSVFSEKEVESFLEKPSSKGNYISVSITVEINNFDELEEIYTSIKKIDGLKYHL</sequence>
<dbReference type="Pfam" id="PF04359">
    <property type="entry name" value="DUF493"/>
    <property type="match status" value="1"/>
</dbReference>
<dbReference type="PaxDb" id="522772-Dacet_0510"/>
<dbReference type="eggNOG" id="COG2921">
    <property type="taxonomic scope" value="Bacteria"/>
</dbReference>
<name>D4H3Z7_DENA2</name>
<dbReference type="Gene3D" id="3.30.70.260">
    <property type="match status" value="1"/>
</dbReference>
<gene>
    <name evidence="2" type="ordered locus">Dacet_0510</name>
</gene>
<organism evidence="2 3">
    <name type="scientific">Denitrovibrio acetiphilus (strain DSM 12809 / NBRC 114555 / N2460)</name>
    <dbReference type="NCBI Taxonomy" id="522772"/>
    <lineage>
        <taxon>Bacteria</taxon>
        <taxon>Pseudomonadati</taxon>
        <taxon>Deferribacterota</taxon>
        <taxon>Deferribacteres</taxon>
        <taxon>Deferribacterales</taxon>
        <taxon>Geovibrionaceae</taxon>
        <taxon>Denitrovibrio</taxon>
    </lineage>
</organism>
<dbReference type="SUPFAM" id="SSF117991">
    <property type="entry name" value="YbeD/HP0495-like"/>
    <property type="match status" value="1"/>
</dbReference>
<dbReference type="InParanoid" id="D4H3Z7"/>
<reference evidence="2 3" key="1">
    <citation type="journal article" date="2010" name="Stand. Genomic Sci.">
        <title>Complete genome sequence of Denitrovibrio acetiphilus type strain (N2460).</title>
        <authorList>
            <person name="Kiss H."/>
            <person name="Lang E."/>
            <person name="Lapidus A."/>
            <person name="Copeland A."/>
            <person name="Nolan M."/>
            <person name="Glavina Del Rio T."/>
            <person name="Chen F."/>
            <person name="Lucas S."/>
            <person name="Tice H."/>
            <person name="Cheng J.F."/>
            <person name="Han C."/>
            <person name="Goodwin L."/>
            <person name="Pitluck S."/>
            <person name="Liolios K."/>
            <person name="Pati A."/>
            <person name="Ivanova N."/>
            <person name="Mavromatis K."/>
            <person name="Chen A."/>
            <person name="Palaniappan K."/>
            <person name="Land M."/>
            <person name="Hauser L."/>
            <person name="Chang Y.J."/>
            <person name="Jeffries C.D."/>
            <person name="Detter J.C."/>
            <person name="Brettin T."/>
            <person name="Spring S."/>
            <person name="Rohde M."/>
            <person name="Goker M."/>
            <person name="Woyke T."/>
            <person name="Bristow J."/>
            <person name="Eisen J.A."/>
            <person name="Markowitz V."/>
            <person name="Hugenholtz P."/>
            <person name="Kyrpides N.C."/>
            <person name="Klenk H.P."/>
        </authorList>
    </citation>
    <scope>NUCLEOTIDE SEQUENCE [LARGE SCALE GENOMIC DNA]</scope>
    <source>
        <strain evidence="3">DSM 12809 / NBRC 114555 / N2460</strain>
    </source>
</reference>
<dbReference type="HOGENOM" id="CLU_161438_2_0_0"/>
<dbReference type="InterPro" id="IPR007454">
    <property type="entry name" value="UPF0250_YbeD-like"/>
</dbReference>
<dbReference type="AlphaFoldDB" id="D4H3Z7"/>
<dbReference type="PANTHER" id="PTHR38036:SF1">
    <property type="entry name" value="UPF0250 PROTEIN YBED"/>
    <property type="match status" value="1"/>
</dbReference>
<dbReference type="RefSeq" id="WP_013009852.1">
    <property type="nucleotide sequence ID" value="NC_013943.1"/>
</dbReference>